<evidence type="ECO:0000313" key="3">
    <source>
        <dbReference type="Proteomes" id="UP000198688"/>
    </source>
</evidence>
<evidence type="ECO:0000259" key="1">
    <source>
        <dbReference type="Pfam" id="PF05076"/>
    </source>
</evidence>
<gene>
    <name evidence="2" type="ORF">SAMN04489716_2168</name>
</gene>
<dbReference type="InterPro" id="IPR020941">
    <property type="entry name" value="SUFU-like_domain"/>
</dbReference>
<dbReference type="STRING" id="113562.SAMN04489716_2168"/>
<protein>
    <submittedName>
        <fullName evidence="2">Suppressor of fused protein (SUFU)</fullName>
    </submittedName>
</protein>
<feature type="domain" description="Suppressor of fused-like" evidence="1">
    <location>
        <begin position="37"/>
        <end position="143"/>
    </location>
</feature>
<reference evidence="2 3" key="1">
    <citation type="submission" date="2016-10" db="EMBL/GenBank/DDBJ databases">
        <authorList>
            <person name="de Groot N.N."/>
        </authorList>
    </citation>
    <scope>NUCLEOTIDE SEQUENCE [LARGE SCALE GENOMIC DNA]</scope>
    <source>
        <strain evidence="2 3">DSM 43941</strain>
    </source>
</reference>
<keyword evidence="3" id="KW-1185">Reference proteome</keyword>
<accession>A0A1H1WN10</accession>
<evidence type="ECO:0000313" key="2">
    <source>
        <dbReference type="EMBL" id="SDS98444.1"/>
    </source>
</evidence>
<dbReference type="Proteomes" id="UP000198688">
    <property type="component" value="Chromosome I"/>
</dbReference>
<dbReference type="EMBL" id="LT629758">
    <property type="protein sequence ID" value="SDS98444.1"/>
    <property type="molecule type" value="Genomic_DNA"/>
</dbReference>
<dbReference type="InterPro" id="IPR037181">
    <property type="entry name" value="SUFU_N"/>
</dbReference>
<dbReference type="AlphaFoldDB" id="A0A1H1WN10"/>
<organism evidence="2 3">
    <name type="scientific">Actinoplanes derwentensis</name>
    <dbReference type="NCBI Taxonomy" id="113562"/>
    <lineage>
        <taxon>Bacteria</taxon>
        <taxon>Bacillati</taxon>
        <taxon>Actinomycetota</taxon>
        <taxon>Actinomycetes</taxon>
        <taxon>Micromonosporales</taxon>
        <taxon>Micromonosporaceae</taxon>
        <taxon>Actinoplanes</taxon>
    </lineage>
</organism>
<dbReference type="Pfam" id="PF05076">
    <property type="entry name" value="SUFU"/>
    <property type="match status" value="1"/>
</dbReference>
<dbReference type="SUPFAM" id="SSF103359">
    <property type="entry name" value="Suppressor of Fused, N-terminal domain"/>
    <property type="match status" value="1"/>
</dbReference>
<sequence length="166" mass="18358">MWEVVTEALGRLYPREQPWHVSYVAGEHVLEAGSVYPADGHWHYVTYGLGRRWGVELTFRLVRGAETDPPQWPFVTLEHMAGYANSLAEPLEEGQWVDLVGPITGFPFSGGPDTGLTVLILTADPELGDRFLQLVGVTEAEANGESEIADDRLMVTDPGRARPVQE</sequence>
<name>A0A1H1WN10_9ACTN</name>
<proteinExistence type="predicted"/>